<evidence type="ECO:0000313" key="3">
    <source>
        <dbReference type="EMBL" id="GIE98523.1"/>
    </source>
</evidence>
<evidence type="ECO:0000313" key="4">
    <source>
        <dbReference type="Proteomes" id="UP000636960"/>
    </source>
</evidence>
<dbReference type="AlphaFoldDB" id="A0A919K4P3"/>
<evidence type="ECO:0000256" key="1">
    <source>
        <dbReference type="SAM" id="SignalP"/>
    </source>
</evidence>
<dbReference type="InterPro" id="IPR032466">
    <property type="entry name" value="Metal_Hydrolase"/>
</dbReference>
<dbReference type="SUPFAM" id="SSF51338">
    <property type="entry name" value="Composite domain of metallo-dependent hydrolases"/>
    <property type="match status" value="1"/>
</dbReference>
<organism evidence="3 4">
    <name type="scientific">Paractinoplanes rishiriensis</name>
    <dbReference type="NCBI Taxonomy" id="1050105"/>
    <lineage>
        <taxon>Bacteria</taxon>
        <taxon>Bacillati</taxon>
        <taxon>Actinomycetota</taxon>
        <taxon>Actinomycetes</taxon>
        <taxon>Micromonosporales</taxon>
        <taxon>Micromonosporaceae</taxon>
        <taxon>Paractinoplanes</taxon>
    </lineage>
</organism>
<keyword evidence="4" id="KW-1185">Reference proteome</keyword>
<dbReference type="InterPro" id="IPR033932">
    <property type="entry name" value="YtcJ-like"/>
</dbReference>
<feature type="domain" description="Amidohydrolase 3" evidence="2">
    <location>
        <begin position="82"/>
        <end position="562"/>
    </location>
</feature>
<evidence type="ECO:0000259" key="2">
    <source>
        <dbReference type="Pfam" id="PF07969"/>
    </source>
</evidence>
<dbReference type="RefSeq" id="WP_203785544.1">
    <property type="nucleotide sequence ID" value="NZ_BOMV01000063.1"/>
</dbReference>
<sequence length="608" mass="63823">MINNRISRRGVLTAAAAGLATTGIPGAAHARGTADTVVLNGKVLTMDRRFRRAQALAVRNGRIVAVGTNREISRLAGRGTTVVDAAGGTVLPGINDSHVHFAAYGTAVPPLSWPVDGATIAEVQQLIARAVAHFDDAGQPDAWVRGGGWNDNRIGAAPNRHDIDAVSGNHPVLLGDFSGHAVAVNSAVLRLAGVTRDTVPPPGGVIEKDAAGEPTGVFRESAAALVAGVVPPWSRADLSAGMDAAVAGMHALGITSVTDPGIDLAQLSLYEEKFRAGELPLRFTIMMRGGRTLAELDQVLAELRAPRIVDPAWLRVSQIKLIADGIPTAAQTAWLHEPYVDGSNGVPLTEIPVLHRLIKKAAAHGFQVGTHATGDAAIDAVVAGYLAAKGRAGLRHYVIHADLTPVRTLRTMARNDIGANMNATIKYLLGRTLDPYLGPARVDYQWPYRTALDLGVRVSSASDAPVTPPAWLQGVSGAVLREGQFDGGAVAGKAERITLREALESYTSTPAWQDRAETWKGTLTEGRVADVCIVDGDLLTTDPHDLPGLRVSTTLVNGKVVYDSGASSSRAARTTAAGVQAFSRDQAVSCLQRGECCCRLSEKLLAGS</sequence>
<dbReference type="InterPro" id="IPR006311">
    <property type="entry name" value="TAT_signal"/>
</dbReference>
<dbReference type="Gene3D" id="2.30.40.10">
    <property type="entry name" value="Urease, subunit C, domain 1"/>
    <property type="match status" value="1"/>
</dbReference>
<dbReference type="GO" id="GO:0016810">
    <property type="term" value="F:hydrolase activity, acting on carbon-nitrogen (but not peptide) bonds"/>
    <property type="evidence" value="ECO:0007669"/>
    <property type="project" value="InterPro"/>
</dbReference>
<accession>A0A919K4P3</accession>
<name>A0A919K4P3_9ACTN</name>
<dbReference type="PANTHER" id="PTHR22642:SF2">
    <property type="entry name" value="PROTEIN LONG AFTER FAR-RED 3"/>
    <property type="match status" value="1"/>
</dbReference>
<comment type="caution">
    <text evidence="3">The sequence shown here is derived from an EMBL/GenBank/DDBJ whole genome shotgun (WGS) entry which is preliminary data.</text>
</comment>
<feature type="chain" id="PRO_5038138928" evidence="1">
    <location>
        <begin position="31"/>
        <end position="608"/>
    </location>
</feature>
<reference evidence="3" key="1">
    <citation type="submission" date="2021-01" db="EMBL/GenBank/DDBJ databases">
        <title>Whole genome shotgun sequence of Actinoplanes rishiriensis NBRC 108556.</title>
        <authorList>
            <person name="Komaki H."/>
            <person name="Tamura T."/>
        </authorList>
    </citation>
    <scope>NUCLEOTIDE SEQUENCE</scope>
    <source>
        <strain evidence="3">NBRC 108556</strain>
    </source>
</reference>
<proteinExistence type="predicted"/>
<dbReference type="InterPro" id="IPR011059">
    <property type="entry name" value="Metal-dep_hydrolase_composite"/>
</dbReference>
<dbReference type="EMBL" id="BOMV01000063">
    <property type="protein sequence ID" value="GIE98523.1"/>
    <property type="molecule type" value="Genomic_DNA"/>
</dbReference>
<gene>
    <name evidence="3" type="ORF">Ari01nite_59880</name>
</gene>
<dbReference type="SUPFAM" id="SSF51556">
    <property type="entry name" value="Metallo-dependent hydrolases"/>
    <property type="match status" value="1"/>
</dbReference>
<protein>
    <submittedName>
        <fullName evidence="3">Amidohydrolase</fullName>
    </submittedName>
</protein>
<dbReference type="PROSITE" id="PS51318">
    <property type="entry name" value="TAT"/>
    <property type="match status" value="1"/>
</dbReference>
<dbReference type="PANTHER" id="PTHR22642">
    <property type="entry name" value="IMIDAZOLONEPROPIONASE"/>
    <property type="match status" value="1"/>
</dbReference>
<dbReference type="CDD" id="cd01300">
    <property type="entry name" value="YtcJ_like"/>
    <property type="match status" value="1"/>
</dbReference>
<dbReference type="Proteomes" id="UP000636960">
    <property type="component" value="Unassembled WGS sequence"/>
</dbReference>
<feature type="signal peptide" evidence="1">
    <location>
        <begin position="1"/>
        <end position="30"/>
    </location>
</feature>
<dbReference type="Gene3D" id="3.10.310.70">
    <property type="match status" value="1"/>
</dbReference>
<dbReference type="Gene3D" id="3.20.20.140">
    <property type="entry name" value="Metal-dependent hydrolases"/>
    <property type="match status" value="1"/>
</dbReference>
<dbReference type="Pfam" id="PF07969">
    <property type="entry name" value="Amidohydro_3"/>
    <property type="match status" value="1"/>
</dbReference>
<keyword evidence="1" id="KW-0732">Signal</keyword>
<dbReference type="InterPro" id="IPR013108">
    <property type="entry name" value="Amidohydro_3"/>
</dbReference>